<dbReference type="PANTHER" id="PTHR46112">
    <property type="entry name" value="AMINOPEPTIDASE"/>
    <property type="match status" value="1"/>
</dbReference>
<dbReference type="GeneID" id="65098022"/>
<dbReference type="KEGG" id="mrtj:KHC33_12520"/>
<name>A0A8E7EIM8_9EURY</name>
<dbReference type="Proteomes" id="UP000680656">
    <property type="component" value="Chromosome"/>
</dbReference>
<dbReference type="SUPFAM" id="SSF55920">
    <property type="entry name" value="Creatinase/aminopeptidase"/>
    <property type="match status" value="1"/>
</dbReference>
<dbReference type="InterPro" id="IPR000587">
    <property type="entry name" value="Creatinase_N"/>
</dbReference>
<gene>
    <name evidence="3" type="ORF">KHC33_12520</name>
</gene>
<sequence>MESRVPAPELQDRMRRFKDRMSSKHPDWEFAVIFGNVNLYYFTGTMQDSMLCIPRDDEPVLWVRKSYERACDESDFPRIEKMGSFRDAAREYKHLPDMVFLETELVPLALYQRFTKHFPIPKVTSLDREVGMVRSIKSQFELTLLKKSGEIHAHVLEDSVPDMLSEGMSETEFAGKLYARLVDEGHHGIARFGMFNTEMLLGQIGFGENTLYPTYFDGPGGSRGICPAVPLLGDRNRKLKKGDLVFVDVGCGVGGYHTDKTMTYMFGSELPKEAIEHHHRCVEIQNSLASLLVPGNIPSEIYRTVMGGLEESFLQNFMGYKDRRVKFLGHGVGLQVDEVPVIAEGFDEPLIENMVLALEPKKGIPHVGMVGIENTFVVTKQGGICITGNNPGLIPVGY</sequence>
<dbReference type="AlphaFoldDB" id="A0A8E7EIM8"/>
<accession>A0A8E7EIM8</accession>
<evidence type="ECO:0000259" key="2">
    <source>
        <dbReference type="Pfam" id="PF01321"/>
    </source>
</evidence>
<dbReference type="CDD" id="cd01066">
    <property type="entry name" value="APP_MetAP"/>
    <property type="match status" value="1"/>
</dbReference>
<dbReference type="InterPro" id="IPR036005">
    <property type="entry name" value="Creatinase/aminopeptidase-like"/>
</dbReference>
<dbReference type="EMBL" id="CP075546">
    <property type="protein sequence ID" value="QVV90628.1"/>
    <property type="molecule type" value="Genomic_DNA"/>
</dbReference>
<dbReference type="Pfam" id="PF00557">
    <property type="entry name" value="Peptidase_M24"/>
    <property type="match status" value="1"/>
</dbReference>
<dbReference type="InterPro" id="IPR050659">
    <property type="entry name" value="Peptidase_M24B"/>
</dbReference>
<reference evidence="3 4" key="1">
    <citation type="submission" date="2021-05" db="EMBL/GenBank/DDBJ databases">
        <title>A novel Methanospirillum isolate from a pyrite-forming mixed culture.</title>
        <authorList>
            <person name="Bunk B."/>
            <person name="Sproer C."/>
            <person name="Spring S."/>
            <person name="Pester M."/>
        </authorList>
    </citation>
    <scope>NUCLEOTIDE SEQUENCE [LARGE SCALE GENOMIC DNA]</scope>
    <source>
        <strain evidence="3 4">J.3.6.1-F.2.7.3</strain>
    </source>
</reference>
<evidence type="ECO:0000313" key="4">
    <source>
        <dbReference type="Proteomes" id="UP000680656"/>
    </source>
</evidence>
<dbReference type="Pfam" id="PF01321">
    <property type="entry name" value="Creatinase_N"/>
    <property type="match status" value="1"/>
</dbReference>
<evidence type="ECO:0000259" key="1">
    <source>
        <dbReference type="Pfam" id="PF00557"/>
    </source>
</evidence>
<feature type="domain" description="Creatinase N-terminal" evidence="2">
    <location>
        <begin position="13"/>
        <end position="136"/>
    </location>
</feature>
<dbReference type="SUPFAM" id="SSF53092">
    <property type="entry name" value="Creatinase/prolidase N-terminal domain"/>
    <property type="match status" value="1"/>
</dbReference>
<dbReference type="Gene3D" id="3.40.350.10">
    <property type="entry name" value="Creatinase/prolidase N-terminal domain"/>
    <property type="match status" value="1"/>
</dbReference>
<protein>
    <submittedName>
        <fullName evidence="3">Xaa-Pro peptidase family protein</fullName>
    </submittedName>
</protein>
<dbReference type="InterPro" id="IPR000994">
    <property type="entry name" value="Pept_M24"/>
</dbReference>
<dbReference type="InterPro" id="IPR029149">
    <property type="entry name" value="Creatin/AminoP/Spt16_N"/>
</dbReference>
<proteinExistence type="predicted"/>
<dbReference type="RefSeq" id="WP_214421394.1">
    <property type="nucleotide sequence ID" value="NZ_CP075546.1"/>
</dbReference>
<evidence type="ECO:0000313" key="3">
    <source>
        <dbReference type="EMBL" id="QVV90628.1"/>
    </source>
</evidence>
<organism evidence="3 4">
    <name type="scientific">Methanospirillum purgamenti</name>
    <dbReference type="NCBI Taxonomy" id="2834276"/>
    <lineage>
        <taxon>Archaea</taxon>
        <taxon>Methanobacteriati</taxon>
        <taxon>Methanobacteriota</taxon>
        <taxon>Stenosarchaea group</taxon>
        <taxon>Methanomicrobia</taxon>
        <taxon>Methanomicrobiales</taxon>
        <taxon>Methanospirillaceae</taxon>
        <taxon>Methanospirillum</taxon>
    </lineage>
</organism>
<feature type="domain" description="Peptidase M24" evidence="1">
    <location>
        <begin position="144"/>
        <end position="380"/>
    </location>
</feature>
<keyword evidence="4" id="KW-1185">Reference proteome</keyword>
<dbReference type="PANTHER" id="PTHR46112:SF2">
    <property type="entry name" value="XAA-PRO AMINOPEPTIDASE P-RELATED"/>
    <property type="match status" value="1"/>
</dbReference>
<dbReference type="Gene3D" id="3.90.230.10">
    <property type="entry name" value="Creatinase/methionine aminopeptidase superfamily"/>
    <property type="match status" value="1"/>
</dbReference>